<proteinExistence type="predicted"/>
<evidence type="ECO:0000256" key="1">
    <source>
        <dbReference type="SAM" id="MobiDB-lite"/>
    </source>
</evidence>
<dbReference type="Proteomes" id="UP000196878">
    <property type="component" value="Unassembled WGS sequence"/>
</dbReference>
<reference evidence="2 3" key="1">
    <citation type="submission" date="2016-12" db="EMBL/GenBank/DDBJ databases">
        <title>Comparison of Traditional DNA-DNA Hybridization with In Silico Genomic Analysis.</title>
        <authorList>
            <person name="Nicholson A.C."/>
            <person name="Humrighouse B.W."/>
            <person name="Graziano J."/>
            <person name="Lasker B."/>
            <person name="Whitney A.M."/>
            <person name="Mcquiston J.R."/>
        </authorList>
    </citation>
    <scope>NUCLEOTIDE SEQUENCE [LARGE SCALE GENOMIC DNA]</scope>
    <source>
        <strain evidence="2 3">H2240</strain>
    </source>
</reference>
<dbReference type="Gene3D" id="1.10.1220.190">
    <property type="entry name" value="VirC2, RHH domain"/>
    <property type="match status" value="1"/>
</dbReference>
<dbReference type="InterPro" id="IPR009841">
    <property type="entry name" value="VirC2"/>
</dbReference>
<dbReference type="GO" id="GO:0006355">
    <property type="term" value="P:regulation of DNA-templated transcription"/>
    <property type="evidence" value="ECO:0007669"/>
    <property type="project" value="InterPro"/>
</dbReference>
<sequence length="231" mass="24828">MMAKQFKKYGVDHSALYEAVNRDNRYHDDKAKPAPVQQEGVATPLASDTSPPVKAGDAGSGDAKPDVILPTPPVTPEPEGAQPTPKTPPPAPVESQPKQESAPKKAPPAETGGTNIPVRMRPRFPADGVSPSYDSLARDHGPELAFKAIFRRAFDEYRALMDAGSLPNGPRDYAIGKGSHSSTKMLTASQYQLCMETLDPNGLLPPMTVGRIIAERALALFFEKDRRTNAG</sequence>
<dbReference type="InterPro" id="IPR010985">
    <property type="entry name" value="Ribbon_hlx_hlx"/>
</dbReference>
<feature type="compositionally biased region" description="Basic and acidic residues" evidence="1">
    <location>
        <begin position="20"/>
        <end position="32"/>
    </location>
</feature>
<evidence type="ECO:0000313" key="2">
    <source>
        <dbReference type="EMBL" id="OWJ75042.1"/>
    </source>
</evidence>
<protein>
    <submittedName>
        <fullName evidence="2">Uncharacterized protein</fullName>
    </submittedName>
</protein>
<dbReference type="OrthoDB" id="8373325at2"/>
<accession>A0A212A787</accession>
<dbReference type="SUPFAM" id="SSF47598">
    <property type="entry name" value="Ribbon-helix-helix"/>
    <property type="match status" value="1"/>
</dbReference>
<comment type="caution">
    <text evidence="2">The sequence shown here is derived from an EMBL/GenBank/DDBJ whole genome shotgun (WGS) entry which is preliminary data.</text>
</comment>
<feature type="region of interest" description="Disordered" evidence="1">
    <location>
        <begin position="20"/>
        <end position="125"/>
    </location>
</feature>
<dbReference type="EMBL" id="NIPW01000046">
    <property type="protein sequence ID" value="OWJ75042.1"/>
    <property type="molecule type" value="Genomic_DNA"/>
</dbReference>
<dbReference type="InterPro" id="IPR038473">
    <property type="entry name" value="VirC2_C_sf"/>
</dbReference>
<dbReference type="Pfam" id="PF07181">
    <property type="entry name" value="VirC2"/>
    <property type="match status" value="1"/>
</dbReference>
<evidence type="ECO:0000313" key="3">
    <source>
        <dbReference type="Proteomes" id="UP000196878"/>
    </source>
</evidence>
<organism evidence="2 3">
    <name type="scientific">Haematobacter genomosp. 1</name>
    <dbReference type="NCBI Taxonomy" id="366618"/>
    <lineage>
        <taxon>Bacteria</taxon>
        <taxon>Pseudomonadati</taxon>
        <taxon>Pseudomonadota</taxon>
        <taxon>Alphaproteobacteria</taxon>
        <taxon>Rhodobacterales</taxon>
        <taxon>Paracoccaceae</taxon>
        <taxon>Haematobacter</taxon>
    </lineage>
</organism>
<name>A0A212A787_9RHOB</name>
<dbReference type="RefSeq" id="WP_088216792.1">
    <property type="nucleotide sequence ID" value="NZ_NIPW01000046.1"/>
</dbReference>
<gene>
    <name evidence="2" type="ORF">CDV49_18145</name>
</gene>
<keyword evidence="3" id="KW-1185">Reference proteome</keyword>
<dbReference type="AlphaFoldDB" id="A0A212A787"/>